<dbReference type="RefSeq" id="XP_005784307.1">
    <property type="nucleotide sequence ID" value="XM_005784250.1"/>
</dbReference>
<comment type="subcellular location">
    <subcellularLocation>
        <location evidence="1">Membrane</location>
        <topology evidence="1">Multi-pass membrane protein</topology>
    </subcellularLocation>
</comment>
<dbReference type="PaxDb" id="2903-EOD31878"/>
<feature type="domain" description="ABC-2 type transporter transmembrane" evidence="6">
    <location>
        <begin position="179"/>
        <end position="277"/>
    </location>
</feature>
<dbReference type="EnsemblProtists" id="EOD31878">
    <property type="protein sequence ID" value="EOD31878"/>
    <property type="gene ID" value="EMIHUDRAFT_112555"/>
</dbReference>
<keyword evidence="4 5" id="KW-0472">Membrane</keyword>
<feature type="transmembrane region" description="Helical" evidence="5">
    <location>
        <begin position="224"/>
        <end position="245"/>
    </location>
</feature>
<reference evidence="7" key="2">
    <citation type="submission" date="2024-10" db="UniProtKB">
        <authorList>
            <consortium name="EnsemblProtists"/>
        </authorList>
    </citation>
    <scope>IDENTIFICATION</scope>
</reference>
<evidence type="ECO:0000256" key="2">
    <source>
        <dbReference type="ARBA" id="ARBA00022692"/>
    </source>
</evidence>
<dbReference type="Proteomes" id="UP000013827">
    <property type="component" value="Unassembled WGS sequence"/>
</dbReference>
<name>A0A0D3K7Z3_EMIH1</name>
<accession>A0A0D3K7Z3</accession>
<keyword evidence="8" id="KW-1185">Reference proteome</keyword>
<evidence type="ECO:0000256" key="5">
    <source>
        <dbReference type="SAM" id="Phobius"/>
    </source>
</evidence>
<organism evidence="7 8">
    <name type="scientific">Emiliania huxleyi (strain CCMP1516)</name>
    <dbReference type="NCBI Taxonomy" id="280463"/>
    <lineage>
        <taxon>Eukaryota</taxon>
        <taxon>Haptista</taxon>
        <taxon>Haptophyta</taxon>
        <taxon>Prymnesiophyceae</taxon>
        <taxon>Isochrysidales</taxon>
        <taxon>Noelaerhabdaceae</taxon>
        <taxon>Emiliania</taxon>
    </lineage>
</organism>
<dbReference type="GO" id="GO:0016020">
    <property type="term" value="C:membrane"/>
    <property type="evidence" value="ECO:0007669"/>
    <property type="project" value="UniProtKB-SubCell"/>
</dbReference>
<evidence type="ECO:0000259" key="6">
    <source>
        <dbReference type="Pfam" id="PF01061"/>
    </source>
</evidence>
<dbReference type="KEGG" id="ehx:EMIHUDRAFT_112555"/>
<dbReference type="AlphaFoldDB" id="A0A0D3K7Z3"/>
<keyword evidence="3 5" id="KW-1133">Transmembrane helix</keyword>
<protein>
    <recommendedName>
        <fullName evidence="6">ABC-2 type transporter transmembrane domain-containing protein</fullName>
    </recommendedName>
</protein>
<sequence>MDSALEAALSPFFRGGTKRLTRGCVVSISGECRVTPRALQLLFGSVGPLLPARIERATCTSTKLDLVKQRVSIEELSLLLAPHDDPDATAASLARGDIDRAIQTLATQADTSRMPALSAAVEKEDYASAASLQAELRGIETQPPRPWHNGTPSGGGGLAGLCMLAVSAVAEGGELESSERLYAVFAHLVTSTLVEVVLSLVSNFLFFAISFSFTGIPWPYFPGLYGWAILCVLTTDAVNGLWGAVAPSGTVSQLLAIPTLLFFLITAGVFPTRNAMEAEQLPAVNLEGGVEIGGVDYSEVDILVSGSWTSSWTR</sequence>
<evidence type="ECO:0000256" key="3">
    <source>
        <dbReference type="ARBA" id="ARBA00022989"/>
    </source>
</evidence>
<dbReference type="InterPro" id="IPR013525">
    <property type="entry name" value="ABC2_TM"/>
</dbReference>
<evidence type="ECO:0000256" key="4">
    <source>
        <dbReference type="ARBA" id="ARBA00023136"/>
    </source>
</evidence>
<dbReference type="GO" id="GO:0140359">
    <property type="term" value="F:ABC-type transporter activity"/>
    <property type="evidence" value="ECO:0007669"/>
    <property type="project" value="InterPro"/>
</dbReference>
<evidence type="ECO:0000256" key="1">
    <source>
        <dbReference type="ARBA" id="ARBA00004141"/>
    </source>
</evidence>
<evidence type="ECO:0000313" key="7">
    <source>
        <dbReference type="EnsemblProtists" id="EOD31878"/>
    </source>
</evidence>
<proteinExistence type="predicted"/>
<feature type="transmembrane region" description="Helical" evidence="5">
    <location>
        <begin position="184"/>
        <end position="212"/>
    </location>
</feature>
<evidence type="ECO:0000313" key="8">
    <source>
        <dbReference type="Proteomes" id="UP000013827"/>
    </source>
</evidence>
<reference evidence="8" key="1">
    <citation type="journal article" date="2013" name="Nature">
        <title>Pan genome of the phytoplankton Emiliania underpins its global distribution.</title>
        <authorList>
            <person name="Read B.A."/>
            <person name="Kegel J."/>
            <person name="Klute M.J."/>
            <person name="Kuo A."/>
            <person name="Lefebvre S.C."/>
            <person name="Maumus F."/>
            <person name="Mayer C."/>
            <person name="Miller J."/>
            <person name="Monier A."/>
            <person name="Salamov A."/>
            <person name="Young J."/>
            <person name="Aguilar M."/>
            <person name="Claverie J.M."/>
            <person name="Frickenhaus S."/>
            <person name="Gonzalez K."/>
            <person name="Herman E.K."/>
            <person name="Lin Y.C."/>
            <person name="Napier J."/>
            <person name="Ogata H."/>
            <person name="Sarno A.F."/>
            <person name="Shmutz J."/>
            <person name="Schroeder D."/>
            <person name="de Vargas C."/>
            <person name="Verret F."/>
            <person name="von Dassow P."/>
            <person name="Valentin K."/>
            <person name="Van de Peer Y."/>
            <person name="Wheeler G."/>
            <person name="Dacks J.B."/>
            <person name="Delwiche C.F."/>
            <person name="Dyhrman S.T."/>
            <person name="Glockner G."/>
            <person name="John U."/>
            <person name="Richards T."/>
            <person name="Worden A.Z."/>
            <person name="Zhang X."/>
            <person name="Grigoriev I.V."/>
            <person name="Allen A.E."/>
            <person name="Bidle K."/>
            <person name="Borodovsky M."/>
            <person name="Bowler C."/>
            <person name="Brownlee C."/>
            <person name="Cock J.M."/>
            <person name="Elias M."/>
            <person name="Gladyshev V.N."/>
            <person name="Groth M."/>
            <person name="Guda C."/>
            <person name="Hadaegh A."/>
            <person name="Iglesias-Rodriguez M.D."/>
            <person name="Jenkins J."/>
            <person name="Jones B.M."/>
            <person name="Lawson T."/>
            <person name="Leese F."/>
            <person name="Lindquist E."/>
            <person name="Lobanov A."/>
            <person name="Lomsadze A."/>
            <person name="Malik S.B."/>
            <person name="Marsh M.E."/>
            <person name="Mackinder L."/>
            <person name="Mock T."/>
            <person name="Mueller-Roeber B."/>
            <person name="Pagarete A."/>
            <person name="Parker M."/>
            <person name="Probert I."/>
            <person name="Quesneville H."/>
            <person name="Raines C."/>
            <person name="Rensing S.A."/>
            <person name="Riano-Pachon D.M."/>
            <person name="Richier S."/>
            <person name="Rokitta S."/>
            <person name="Shiraiwa Y."/>
            <person name="Soanes D.M."/>
            <person name="van der Giezen M."/>
            <person name="Wahlund T.M."/>
            <person name="Williams B."/>
            <person name="Wilson W."/>
            <person name="Wolfe G."/>
            <person name="Wurch L.L."/>
        </authorList>
    </citation>
    <scope>NUCLEOTIDE SEQUENCE</scope>
</reference>
<dbReference type="HOGENOM" id="CLU_886913_0_0_1"/>
<keyword evidence="2 5" id="KW-0812">Transmembrane</keyword>
<feature type="transmembrane region" description="Helical" evidence="5">
    <location>
        <begin position="251"/>
        <end position="270"/>
    </location>
</feature>
<dbReference type="Pfam" id="PF01061">
    <property type="entry name" value="ABC2_membrane"/>
    <property type="match status" value="1"/>
</dbReference>
<dbReference type="GeneID" id="17277152"/>